<dbReference type="EMBL" id="UINC01009662">
    <property type="protein sequence ID" value="SVA43282.1"/>
    <property type="molecule type" value="Genomic_DNA"/>
</dbReference>
<name>A0A381VSI6_9ZZZZ</name>
<dbReference type="AlphaFoldDB" id="A0A381VSI6"/>
<reference evidence="1" key="1">
    <citation type="submission" date="2018-05" db="EMBL/GenBank/DDBJ databases">
        <authorList>
            <person name="Lanie J.A."/>
            <person name="Ng W.-L."/>
            <person name="Kazmierczak K.M."/>
            <person name="Andrzejewski T.M."/>
            <person name="Davidsen T.M."/>
            <person name="Wayne K.J."/>
            <person name="Tettelin H."/>
            <person name="Glass J.I."/>
            <person name="Rusch D."/>
            <person name="Podicherti R."/>
            <person name="Tsui H.-C.T."/>
            <person name="Winkler M.E."/>
        </authorList>
    </citation>
    <scope>NUCLEOTIDE SEQUENCE</scope>
</reference>
<protein>
    <submittedName>
        <fullName evidence="1">Uncharacterized protein</fullName>
    </submittedName>
</protein>
<evidence type="ECO:0000313" key="1">
    <source>
        <dbReference type="EMBL" id="SVA43282.1"/>
    </source>
</evidence>
<gene>
    <name evidence="1" type="ORF">METZ01_LOCUS96136</name>
</gene>
<organism evidence="1">
    <name type="scientific">marine metagenome</name>
    <dbReference type="NCBI Taxonomy" id="408172"/>
    <lineage>
        <taxon>unclassified sequences</taxon>
        <taxon>metagenomes</taxon>
        <taxon>ecological metagenomes</taxon>
    </lineage>
</organism>
<sequence>MFSIWTVIQRPNWEDEPWVADLWVRTNDGSEFIYETVVDPDYEMFQHWIAYHISKGTEAYALTMGSSQDFFYTYQSACDDYLVA</sequence>
<accession>A0A381VSI6</accession>
<proteinExistence type="predicted"/>